<sequence>MSQNSEIPYTIPLKPNRSLLNPKFEGYKLKLFDENNRLQRFPLPSPGISLPKIPPNSKLSYKEIQNDNLDSIVYSEYPSLKALSPTLLLATNGYGTIFLVQIEKNEFNSYYGKIIYRTEFNVHVDDESKEIRVPCVILDAKIIGERDNAHVLFLVYNTSQYSKIPIATQNSSKNDLKNKTLFDVSLIRIPLKPPYDIQVIHVIRGTEIPKYCSIEQSGDGYVIGSNDLYGYKNVEEISTKDDEIKDDEIKDDEIKNDNNTNIVKSQKVEKFDKDQVKEPPYIWTQTSTDVTVCFNLSPGTPKSAVHCNFSKTHLSLTIQHHDNKSHHDKSLPCYVFTKLFDLIDPDASLWTIESKIGLLTLHLEKHHNNTRWSHIFQNDDGVFETIDPNEFAEFRERLEKYTTELLNSPNQQLDKFKSPISHEMEESIDYEGNMATFYWINLEGKTRASAGVESNDSSPPLTMTHIATFNALAFVQASKREKRFMYHDPSNRFVIILEGNHHAFVYWDHDNHKEHGEQSVVDFVESKFNRPDLIGIQMVDFKNAVILVLTTDSLIIVNLI</sequence>
<reference evidence="7" key="1">
    <citation type="submission" date="2021-06" db="EMBL/GenBank/DDBJ databases">
        <authorList>
            <person name="Kallberg Y."/>
            <person name="Tangrot J."/>
            <person name="Rosling A."/>
        </authorList>
    </citation>
    <scope>NUCLEOTIDE SEQUENCE</scope>
    <source>
        <strain evidence="7">AZ414A</strain>
    </source>
</reference>
<keyword evidence="8" id="KW-1185">Reference proteome</keyword>
<feature type="domain" description="CS" evidence="6">
    <location>
        <begin position="276"/>
        <end position="376"/>
    </location>
</feature>
<comment type="caution">
    <text evidence="7">The sequence shown here is derived from an EMBL/GenBank/DDBJ whole genome shotgun (WGS) entry which is preliminary data.</text>
</comment>
<comment type="subcellular location">
    <subcellularLocation>
        <location evidence="2">Cytoplasm</location>
    </subcellularLocation>
    <subcellularLocation>
        <location evidence="1">Nucleus</location>
    </subcellularLocation>
</comment>
<dbReference type="AlphaFoldDB" id="A0A9N8ZWJ3"/>
<dbReference type="GO" id="GO:0005737">
    <property type="term" value="C:cytoplasm"/>
    <property type="evidence" value="ECO:0007669"/>
    <property type="project" value="UniProtKB-SubCell"/>
</dbReference>
<keyword evidence="4" id="KW-0963">Cytoplasm</keyword>
<organism evidence="7 8">
    <name type="scientific">Diversispora eburnea</name>
    <dbReference type="NCBI Taxonomy" id="1213867"/>
    <lineage>
        <taxon>Eukaryota</taxon>
        <taxon>Fungi</taxon>
        <taxon>Fungi incertae sedis</taxon>
        <taxon>Mucoromycota</taxon>
        <taxon>Glomeromycotina</taxon>
        <taxon>Glomeromycetes</taxon>
        <taxon>Diversisporales</taxon>
        <taxon>Diversisporaceae</taxon>
        <taxon>Diversispora</taxon>
    </lineage>
</organism>
<name>A0A9N8ZWJ3_9GLOM</name>
<evidence type="ECO:0000313" key="8">
    <source>
        <dbReference type="Proteomes" id="UP000789706"/>
    </source>
</evidence>
<dbReference type="PROSITE" id="PS51203">
    <property type="entry name" value="CS"/>
    <property type="match status" value="1"/>
</dbReference>
<dbReference type="Gene3D" id="2.60.40.790">
    <property type="match status" value="1"/>
</dbReference>
<dbReference type="OrthoDB" id="428655at2759"/>
<dbReference type="PANTHER" id="PTHR21664">
    <property type="entry name" value="CHRONIC MYELOGENOUS LEUKEMIA TUMOR ANTIGEN 66"/>
    <property type="match status" value="1"/>
</dbReference>
<dbReference type="PANTHER" id="PTHR21664:SF1">
    <property type="entry name" value="NUDC DOMAIN-CONTAINING PROTEIN 1"/>
    <property type="match status" value="1"/>
</dbReference>
<evidence type="ECO:0000313" key="7">
    <source>
        <dbReference type="EMBL" id="CAG8509614.1"/>
    </source>
</evidence>
<evidence type="ECO:0000259" key="6">
    <source>
        <dbReference type="PROSITE" id="PS51203"/>
    </source>
</evidence>
<gene>
    <name evidence="7" type="ORF">DEBURN_LOCUS5105</name>
</gene>
<evidence type="ECO:0000256" key="5">
    <source>
        <dbReference type="ARBA" id="ARBA00023242"/>
    </source>
</evidence>
<evidence type="ECO:0000256" key="1">
    <source>
        <dbReference type="ARBA" id="ARBA00004123"/>
    </source>
</evidence>
<dbReference type="GO" id="GO:0005634">
    <property type="term" value="C:nucleus"/>
    <property type="evidence" value="ECO:0007669"/>
    <property type="project" value="UniProtKB-SubCell"/>
</dbReference>
<proteinExistence type="predicted"/>
<dbReference type="InterPro" id="IPR007052">
    <property type="entry name" value="CS_dom"/>
</dbReference>
<dbReference type="InterPro" id="IPR008978">
    <property type="entry name" value="HSP20-like_chaperone"/>
</dbReference>
<protein>
    <recommendedName>
        <fullName evidence="3">NudC domain-containing protein 1</fullName>
    </recommendedName>
</protein>
<evidence type="ECO:0000256" key="4">
    <source>
        <dbReference type="ARBA" id="ARBA00022490"/>
    </source>
</evidence>
<keyword evidence="5" id="KW-0539">Nucleus</keyword>
<dbReference type="SUPFAM" id="SSF49764">
    <property type="entry name" value="HSP20-like chaperones"/>
    <property type="match status" value="1"/>
</dbReference>
<dbReference type="InterPro" id="IPR037895">
    <property type="entry name" value="NUDCD1"/>
</dbReference>
<accession>A0A9N8ZWJ3</accession>
<evidence type="ECO:0000256" key="3">
    <source>
        <dbReference type="ARBA" id="ARBA00018915"/>
    </source>
</evidence>
<evidence type="ECO:0000256" key="2">
    <source>
        <dbReference type="ARBA" id="ARBA00004496"/>
    </source>
</evidence>
<dbReference type="Proteomes" id="UP000789706">
    <property type="component" value="Unassembled WGS sequence"/>
</dbReference>
<dbReference type="EMBL" id="CAJVPK010000433">
    <property type="protein sequence ID" value="CAG8509614.1"/>
    <property type="molecule type" value="Genomic_DNA"/>
</dbReference>
<dbReference type="CDD" id="cd06467">
    <property type="entry name" value="p23_NUDC_like"/>
    <property type="match status" value="1"/>
</dbReference>
<dbReference type="Pfam" id="PF04969">
    <property type="entry name" value="CS"/>
    <property type="match status" value="1"/>
</dbReference>